<evidence type="ECO:0000256" key="1">
    <source>
        <dbReference type="ARBA" id="ARBA00001938"/>
    </source>
</evidence>
<keyword evidence="8 9" id="KW-0012">Acyltransferase</keyword>
<dbReference type="Pfam" id="PF00198">
    <property type="entry name" value="2-oxoacid_dh"/>
    <property type="match status" value="1"/>
</dbReference>
<protein>
    <recommendedName>
        <fullName evidence="9">Dihydrolipoamide acetyltransferase component of pyruvate dehydrogenase complex</fullName>
        <ecNumber evidence="9">2.3.1.-</ecNumber>
    </recommendedName>
</protein>
<evidence type="ECO:0000256" key="4">
    <source>
        <dbReference type="ARBA" id="ARBA00022450"/>
    </source>
</evidence>
<sequence>MAQLLIPPMGEGTTEVVIIQLLKQVGDHVKRDEPVYEMETDKAAFTIESDVEGILEKWLAAENDIIPVGSPIAVIRAVGEMAEPSPVSEALTPPPEKMERVAEDVEKIEKVEAAPEVSAPPARIPPKTRQYAQEHQIEPLILSQLAEKHGTLLPGHIDDYLQQHRETKISEETRPSEKSNTENDNVGFLSRDQQRLNRAIRLNSAAVQPCWAAKPLPIELVDNAIHHLTETSGQQEWITPFQVITYAISQALKKFPMLRSRPLDQERYHTYTDINLGIAFLDEKGDLSSLKVPNTQTMSFFEFRQHLNGVLDPDAEKLPVDIDVPMMISYTGNDGATFAVPVIVPPSQSTLFIGAPHNKEMSLVLAFNHYLLNGVEASEFISEIIVQVRALSGPRSAAHQIEGKVGKSVSGQLRTLLADFLHWDEDFTESMMPRTWADLGIDSLKAVKLAELMSVHFRRKLSPTLFWRYSSPHRLIEYLDTAKTELTENKHSLDDFINAMRGLDGEAALRLQRLIEGGKHG</sequence>
<dbReference type="CDD" id="cd06849">
    <property type="entry name" value="lipoyl_domain"/>
    <property type="match status" value="1"/>
</dbReference>
<dbReference type="PANTHER" id="PTHR43178:SF5">
    <property type="entry name" value="LIPOAMIDE ACYLTRANSFERASE COMPONENT OF BRANCHED-CHAIN ALPHA-KETO ACID DEHYDROGENASE COMPLEX, MITOCHONDRIAL"/>
    <property type="match status" value="1"/>
</dbReference>
<dbReference type="InterPro" id="IPR006162">
    <property type="entry name" value="Ppantetheine_attach_site"/>
</dbReference>
<organism evidence="10 11">
    <name type="scientific">Photorhabdus laumondii subsp. laumondii</name>
    <name type="common">Photorhabdus luminescens subsp. laumondii</name>
    <dbReference type="NCBI Taxonomy" id="141679"/>
    <lineage>
        <taxon>Bacteria</taxon>
        <taxon>Pseudomonadati</taxon>
        <taxon>Pseudomonadota</taxon>
        <taxon>Gammaproteobacteria</taxon>
        <taxon>Enterobacterales</taxon>
        <taxon>Morganellaceae</taxon>
        <taxon>Photorhabdus</taxon>
    </lineage>
</organism>
<dbReference type="GO" id="GO:0016407">
    <property type="term" value="F:acetyltransferase activity"/>
    <property type="evidence" value="ECO:0007669"/>
    <property type="project" value="TreeGrafter"/>
</dbReference>
<dbReference type="Pfam" id="PF00364">
    <property type="entry name" value="Biotin_lipoyl"/>
    <property type="match status" value="1"/>
</dbReference>
<dbReference type="RefSeq" id="WP_011146149.1">
    <property type="nucleotide sequence ID" value="NZ_CAWMTZ010000228.1"/>
</dbReference>
<dbReference type="Gene3D" id="1.10.1200.10">
    <property type="entry name" value="ACP-like"/>
    <property type="match status" value="1"/>
</dbReference>
<keyword evidence="6 9" id="KW-0808">Transferase</keyword>
<keyword evidence="5" id="KW-0597">Phosphoprotein</keyword>
<reference evidence="10 11" key="1">
    <citation type="submission" date="2019-12" db="EMBL/GenBank/DDBJ databases">
        <title>Engineering Photorhabdus to improve their lethality against agricultural pests.</title>
        <authorList>
            <person name="Machado R.A.R."/>
        </authorList>
    </citation>
    <scope>NUCLEOTIDE SEQUENCE [LARGE SCALE GENOMIC DNA]</scope>
    <source>
        <strain evidence="10 11">EN01</strain>
    </source>
</reference>
<dbReference type="InterPro" id="IPR009081">
    <property type="entry name" value="PP-bd_ACP"/>
</dbReference>
<dbReference type="GeneID" id="48848157"/>
<dbReference type="GO" id="GO:0031405">
    <property type="term" value="F:lipoic acid binding"/>
    <property type="evidence" value="ECO:0007669"/>
    <property type="project" value="TreeGrafter"/>
</dbReference>
<dbReference type="PROSITE" id="PS00189">
    <property type="entry name" value="LIPOYL"/>
    <property type="match status" value="1"/>
</dbReference>
<dbReference type="InterPro" id="IPR036736">
    <property type="entry name" value="ACP-like_sf"/>
</dbReference>
<dbReference type="Gene3D" id="2.40.50.100">
    <property type="match status" value="1"/>
</dbReference>
<comment type="cofactor">
    <cofactor evidence="1 9">
        <name>(R)-lipoate</name>
        <dbReference type="ChEBI" id="CHEBI:83088"/>
    </cofactor>
</comment>
<dbReference type="PROSITE" id="PS50075">
    <property type="entry name" value="CARRIER"/>
    <property type="match status" value="1"/>
</dbReference>
<dbReference type="InterPro" id="IPR001078">
    <property type="entry name" value="2-oxoacid_DH_actylTfrase"/>
</dbReference>
<dbReference type="AlphaFoldDB" id="A0A6L9JTY4"/>
<evidence type="ECO:0000256" key="7">
    <source>
        <dbReference type="ARBA" id="ARBA00022823"/>
    </source>
</evidence>
<comment type="subunit">
    <text evidence="3">Forms a 24-polypeptide structural core with octahedral symmetry.</text>
</comment>
<dbReference type="EC" id="2.3.1.-" evidence="9"/>
<dbReference type="InterPro" id="IPR023213">
    <property type="entry name" value="CAT-like_dom_sf"/>
</dbReference>
<gene>
    <name evidence="10" type="ORF">GPY51_15775</name>
</gene>
<dbReference type="PROSITE" id="PS00012">
    <property type="entry name" value="PHOSPHOPANTETHEINE"/>
    <property type="match status" value="1"/>
</dbReference>
<comment type="similarity">
    <text evidence="2 9">Belongs to the 2-oxoacid dehydrogenase family.</text>
</comment>
<dbReference type="InterPro" id="IPR020806">
    <property type="entry name" value="PKS_PP-bd"/>
</dbReference>
<dbReference type="OMA" id="EDFTESM"/>
<evidence type="ECO:0000256" key="8">
    <source>
        <dbReference type="ARBA" id="ARBA00023315"/>
    </source>
</evidence>
<dbReference type="KEGG" id="plum:A4R40_09440"/>
<dbReference type="InterPro" id="IPR003016">
    <property type="entry name" value="2-oxoA_DH_lipoyl-BS"/>
</dbReference>
<evidence type="ECO:0000256" key="5">
    <source>
        <dbReference type="ARBA" id="ARBA00022553"/>
    </source>
</evidence>
<dbReference type="SUPFAM" id="SSF47336">
    <property type="entry name" value="ACP-like"/>
    <property type="match status" value="1"/>
</dbReference>
<evidence type="ECO:0000256" key="6">
    <source>
        <dbReference type="ARBA" id="ARBA00022679"/>
    </source>
</evidence>
<dbReference type="Pfam" id="PF00550">
    <property type="entry name" value="PP-binding"/>
    <property type="match status" value="1"/>
</dbReference>
<dbReference type="InterPro" id="IPR000089">
    <property type="entry name" value="Biotin_lipoyl"/>
</dbReference>
<dbReference type="InterPro" id="IPR050743">
    <property type="entry name" value="2-oxoacid_DH_E2_comp"/>
</dbReference>
<dbReference type="PANTHER" id="PTHR43178">
    <property type="entry name" value="DIHYDROLIPOAMIDE ACETYLTRANSFERASE COMPONENT OF PYRUVATE DEHYDROGENASE COMPLEX"/>
    <property type="match status" value="1"/>
</dbReference>
<dbReference type="Gene3D" id="3.30.559.10">
    <property type="entry name" value="Chloramphenicol acetyltransferase-like domain"/>
    <property type="match status" value="1"/>
</dbReference>
<keyword evidence="4" id="KW-0596">Phosphopantetheine</keyword>
<evidence type="ECO:0000313" key="10">
    <source>
        <dbReference type="EMBL" id="NDL40181.1"/>
    </source>
</evidence>
<dbReference type="SUPFAM" id="SSF52777">
    <property type="entry name" value="CoA-dependent acyltransferases"/>
    <property type="match status" value="1"/>
</dbReference>
<evidence type="ECO:0000256" key="9">
    <source>
        <dbReference type="RuleBase" id="RU003423"/>
    </source>
</evidence>
<dbReference type="SMART" id="SM00823">
    <property type="entry name" value="PKS_PP"/>
    <property type="match status" value="1"/>
</dbReference>
<comment type="caution">
    <text evidence="10">The sequence shown here is derived from an EMBL/GenBank/DDBJ whole genome shotgun (WGS) entry which is preliminary data.</text>
</comment>
<dbReference type="InterPro" id="IPR011053">
    <property type="entry name" value="Single_hybrid_motif"/>
</dbReference>
<dbReference type="GO" id="GO:0031177">
    <property type="term" value="F:phosphopantetheine binding"/>
    <property type="evidence" value="ECO:0007669"/>
    <property type="project" value="InterPro"/>
</dbReference>
<dbReference type="EMBL" id="WSFA01000038">
    <property type="protein sequence ID" value="NDL40181.1"/>
    <property type="molecule type" value="Genomic_DNA"/>
</dbReference>
<dbReference type="Proteomes" id="UP000479300">
    <property type="component" value="Unassembled WGS sequence"/>
</dbReference>
<accession>A0A6L9JTY4</accession>
<proteinExistence type="inferred from homology"/>
<dbReference type="GO" id="GO:0005737">
    <property type="term" value="C:cytoplasm"/>
    <property type="evidence" value="ECO:0007669"/>
    <property type="project" value="TreeGrafter"/>
</dbReference>
<dbReference type="SUPFAM" id="SSF51230">
    <property type="entry name" value="Single hybrid motif"/>
    <property type="match status" value="1"/>
</dbReference>
<keyword evidence="7 9" id="KW-0450">Lipoyl</keyword>
<evidence type="ECO:0000313" key="11">
    <source>
        <dbReference type="Proteomes" id="UP000479300"/>
    </source>
</evidence>
<name>A0A6L9JTY4_PHOLM</name>
<dbReference type="PROSITE" id="PS50968">
    <property type="entry name" value="BIOTINYL_LIPOYL"/>
    <property type="match status" value="1"/>
</dbReference>
<evidence type="ECO:0000256" key="3">
    <source>
        <dbReference type="ARBA" id="ARBA00011484"/>
    </source>
</evidence>
<evidence type="ECO:0000256" key="2">
    <source>
        <dbReference type="ARBA" id="ARBA00007317"/>
    </source>
</evidence>